<dbReference type="Pfam" id="PF00381">
    <property type="entry name" value="PTS-HPr"/>
    <property type="match status" value="1"/>
</dbReference>
<evidence type="ECO:0000313" key="8">
    <source>
        <dbReference type="Proteomes" id="UP000070442"/>
    </source>
</evidence>
<dbReference type="InterPro" id="IPR001020">
    <property type="entry name" value="PTS_HPr_His_P_site"/>
</dbReference>
<evidence type="ECO:0000256" key="3">
    <source>
        <dbReference type="ARBA" id="ARBA00020422"/>
    </source>
</evidence>
<evidence type="ECO:0000256" key="5">
    <source>
        <dbReference type="ARBA" id="ARBA00022683"/>
    </source>
</evidence>
<dbReference type="PROSITE" id="PS00369">
    <property type="entry name" value="PTS_HPR_HIS"/>
    <property type="match status" value="1"/>
</dbReference>
<dbReference type="PANTHER" id="PTHR33705:SF2">
    <property type="entry name" value="PHOSPHOCARRIER PROTEIN NPR"/>
    <property type="match status" value="1"/>
</dbReference>
<organism evidence="7 8">
    <name type="scientific">Aedoeadaptatus coxii</name>
    <dbReference type="NCBI Taxonomy" id="755172"/>
    <lineage>
        <taxon>Bacteria</taxon>
        <taxon>Bacillati</taxon>
        <taxon>Bacillota</taxon>
        <taxon>Tissierellia</taxon>
        <taxon>Tissierellales</taxon>
        <taxon>Peptoniphilaceae</taxon>
        <taxon>Aedoeadaptatus</taxon>
    </lineage>
</organism>
<dbReference type="InterPro" id="IPR050399">
    <property type="entry name" value="HPr"/>
</dbReference>
<reference evidence="8" key="1">
    <citation type="submission" date="2016-01" db="EMBL/GenBank/DDBJ databases">
        <authorList>
            <person name="Mitreva M."/>
            <person name="Pepin K.H."/>
            <person name="Mihindukulasuriya K.A."/>
            <person name="Fulton R."/>
            <person name="Fronick C."/>
            <person name="O'Laughlin M."/>
            <person name="Miner T."/>
            <person name="Herter B."/>
            <person name="Rosa B.A."/>
            <person name="Cordes M."/>
            <person name="Tomlinson C."/>
            <person name="Wollam A."/>
            <person name="Palsikar V.B."/>
            <person name="Mardis E.R."/>
            <person name="Wilson R.K."/>
        </authorList>
    </citation>
    <scope>NUCLEOTIDE SEQUENCE [LARGE SCALE GENOMIC DNA]</scope>
    <source>
        <strain evidence="8">DNF00729</strain>
    </source>
</reference>
<evidence type="ECO:0000259" key="6">
    <source>
        <dbReference type="PROSITE" id="PS51350"/>
    </source>
</evidence>
<dbReference type="PROSITE" id="PS51350">
    <property type="entry name" value="PTS_HPR_DOM"/>
    <property type="match status" value="1"/>
</dbReference>
<comment type="caution">
    <text evidence="7">The sequence shown here is derived from an EMBL/GenBank/DDBJ whole genome shotgun (WGS) entry which is preliminary data.</text>
</comment>
<dbReference type="GO" id="GO:0005737">
    <property type="term" value="C:cytoplasm"/>
    <property type="evidence" value="ECO:0007669"/>
    <property type="project" value="UniProtKB-SubCell"/>
</dbReference>
<dbReference type="Proteomes" id="UP000070442">
    <property type="component" value="Unassembled WGS sequence"/>
</dbReference>
<gene>
    <name evidence="7" type="ORF">HMPREF1863_00174</name>
</gene>
<name>A0A134AL76_9FIRM</name>
<evidence type="ECO:0000313" key="7">
    <source>
        <dbReference type="EMBL" id="KXB68461.1"/>
    </source>
</evidence>
<dbReference type="CDD" id="cd00367">
    <property type="entry name" value="PTS-HPr_like"/>
    <property type="match status" value="1"/>
</dbReference>
<comment type="subcellular location">
    <subcellularLocation>
        <location evidence="2">Cytoplasm</location>
    </subcellularLocation>
</comment>
<protein>
    <recommendedName>
        <fullName evidence="3">Phosphocarrier protein HPr</fullName>
    </recommendedName>
</protein>
<dbReference type="Gene3D" id="3.30.1340.10">
    <property type="entry name" value="HPr-like"/>
    <property type="match status" value="1"/>
</dbReference>
<comment type="function">
    <text evidence="1">General (non sugar-specific) component of the phosphoenolpyruvate-dependent sugar phosphotransferase system (sugar PTS). This major carbohydrate active-transport system catalyzes the phosphorylation of incoming sugar substrates concomitantly with their translocation across the cell membrane. The phosphoryl group from phosphoenolpyruvate (PEP) is transferred to the phosphoryl carrier protein HPr by enzyme I. Phospho-HPr then transfers it to the PTS EIIA domain.</text>
</comment>
<dbReference type="OrthoDB" id="9809047at2"/>
<evidence type="ECO:0000256" key="4">
    <source>
        <dbReference type="ARBA" id="ARBA00022490"/>
    </source>
</evidence>
<evidence type="ECO:0000256" key="2">
    <source>
        <dbReference type="ARBA" id="ARBA00004496"/>
    </source>
</evidence>
<dbReference type="EMBL" id="LSDG01000002">
    <property type="protein sequence ID" value="KXB68461.1"/>
    <property type="molecule type" value="Genomic_DNA"/>
</dbReference>
<dbReference type="GO" id="GO:0009401">
    <property type="term" value="P:phosphoenolpyruvate-dependent sugar phosphotransferase system"/>
    <property type="evidence" value="ECO:0007669"/>
    <property type="project" value="UniProtKB-KW"/>
</dbReference>
<dbReference type="PANTHER" id="PTHR33705">
    <property type="entry name" value="PHOSPHOCARRIER PROTEIN HPR"/>
    <property type="match status" value="1"/>
</dbReference>
<keyword evidence="5" id="KW-0598">Phosphotransferase system</keyword>
<keyword evidence="4" id="KW-0963">Cytoplasm</keyword>
<dbReference type="InterPro" id="IPR000032">
    <property type="entry name" value="HPr-like"/>
</dbReference>
<dbReference type="NCBIfam" id="TIGR01003">
    <property type="entry name" value="PTS_HPr_family"/>
    <property type="match status" value="1"/>
</dbReference>
<accession>A0A134AL76</accession>
<dbReference type="STRING" id="755172.HMPREF1863_00174"/>
<keyword evidence="8" id="KW-1185">Reference proteome</keyword>
<dbReference type="InterPro" id="IPR035895">
    <property type="entry name" value="HPr-like_sf"/>
</dbReference>
<dbReference type="AlphaFoldDB" id="A0A134AL76"/>
<feature type="domain" description="HPr" evidence="6">
    <location>
        <begin position="1"/>
        <end position="86"/>
    </location>
</feature>
<dbReference type="PRINTS" id="PR00107">
    <property type="entry name" value="PHOSPHOCPHPR"/>
</dbReference>
<sequence length="86" mass="9332">MKELKVTLKNEEGLHARPAAMFVRAANQFTSDITIVSDGDEVNGKSIIGIMSLGLYSGQEITLQADGADEAEAVEYLANFIENELE</sequence>
<dbReference type="PATRIC" id="fig|755172.3.peg.167"/>
<dbReference type="SUPFAM" id="SSF55594">
    <property type="entry name" value="HPr-like"/>
    <property type="match status" value="1"/>
</dbReference>
<dbReference type="RefSeq" id="WP_083508452.1">
    <property type="nucleotide sequence ID" value="NZ_CAIJCT010000006.1"/>
</dbReference>
<proteinExistence type="predicted"/>
<evidence type="ECO:0000256" key="1">
    <source>
        <dbReference type="ARBA" id="ARBA00003681"/>
    </source>
</evidence>